<feature type="signal peptide" evidence="1">
    <location>
        <begin position="1"/>
        <end position="19"/>
    </location>
</feature>
<dbReference type="AlphaFoldDB" id="A0A399F8L5"/>
<dbReference type="RefSeq" id="WP_119357565.1">
    <property type="nucleotide sequence ID" value="NZ_BJXM01000007.1"/>
</dbReference>
<protein>
    <submittedName>
        <fullName evidence="2">Uncharacterized protein</fullName>
    </submittedName>
</protein>
<dbReference type="Proteomes" id="UP000266178">
    <property type="component" value="Unassembled WGS sequence"/>
</dbReference>
<evidence type="ECO:0000313" key="3">
    <source>
        <dbReference type="Proteomes" id="UP000266178"/>
    </source>
</evidence>
<gene>
    <name evidence="2" type="ORF">Mgrana_02089</name>
</gene>
<comment type="caution">
    <text evidence="2">The sequence shown here is derived from an EMBL/GenBank/DDBJ whole genome shotgun (WGS) entry which is preliminary data.</text>
</comment>
<organism evidence="2 3">
    <name type="scientific">Meiothermus granaticius NBRC 107808</name>
    <dbReference type="NCBI Taxonomy" id="1227551"/>
    <lineage>
        <taxon>Bacteria</taxon>
        <taxon>Thermotogati</taxon>
        <taxon>Deinococcota</taxon>
        <taxon>Deinococci</taxon>
        <taxon>Thermales</taxon>
        <taxon>Thermaceae</taxon>
        <taxon>Meiothermus</taxon>
    </lineage>
</organism>
<accession>A0A399F8L5</accession>
<proteinExistence type="predicted"/>
<keyword evidence="1" id="KW-0732">Signal</keyword>
<name>A0A399F8L5_9DEIN</name>
<keyword evidence="3" id="KW-1185">Reference proteome</keyword>
<feature type="chain" id="PRO_5030071856" evidence="1">
    <location>
        <begin position="20"/>
        <end position="169"/>
    </location>
</feature>
<sequence length="169" mass="18116">MKRLLLVFLALGLSSLAQTGLTPAYGGSFSLQTKGYDLGKFPDRTRIRIKGQIAKNGSVFGVYMASSPKEGVAPNYNERFLQIELNSAPKAKATYVVGDPAKKGVQGSLSLIDDRKGSKSWGGLGKVTVVALSQNSITLKGENLQMVSSKNGKYTLSFVLKVDNLSRTP</sequence>
<dbReference type="EMBL" id="QWLB01000027">
    <property type="protein sequence ID" value="RIH92016.1"/>
    <property type="molecule type" value="Genomic_DNA"/>
</dbReference>
<evidence type="ECO:0000313" key="2">
    <source>
        <dbReference type="EMBL" id="RIH92016.1"/>
    </source>
</evidence>
<reference evidence="2 3" key="1">
    <citation type="submission" date="2018-08" db="EMBL/GenBank/DDBJ databases">
        <title>Meiothermus granaticius genome AF-68 sequencing project.</title>
        <authorList>
            <person name="Da Costa M.S."/>
            <person name="Albuquerque L."/>
            <person name="Raposo P."/>
            <person name="Froufe H.J.C."/>
            <person name="Barroso C.S."/>
            <person name="Egas C."/>
        </authorList>
    </citation>
    <scope>NUCLEOTIDE SEQUENCE [LARGE SCALE GENOMIC DNA]</scope>
    <source>
        <strain evidence="2 3">AF-68</strain>
    </source>
</reference>
<evidence type="ECO:0000256" key="1">
    <source>
        <dbReference type="SAM" id="SignalP"/>
    </source>
</evidence>